<sequence length="35" mass="4086">MGFSKNILITFVFTIFLVVSNVHCYPGKEFIFILF</sequence>
<dbReference type="EMBL" id="LK033017">
    <property type="protein sequence ID" value="CDY51658.1"/>
    <property type="molecule type" value="Genomic_DNA"/>
</dbReference>
<gene>
    <name evidence="1" type="primary">BnaC03g66970D</name>
    <name evidence="1" type="ORF">GSBRNA2T00003990001</name>
</gene>
<dbReference type="PaxDb" id="3708-A0A078IRD4"/>
<name>A0A078IRD4_BRANA</name>
<dbReference type="Gramene" id="CDY51658">
    <property type="protein sequence ID" value="CDY51658"/>
    <property type="gene ID" value="GSBRNA2T00003990001"/>
</dbReference>
<reference evidence="1 2" key="1">
    <citation type="journal article" date="2014" name="Science">
        <title>Plant genetics. Early allopolyploid evolution in the post-Neolithic Brassica napus oilseed genome.</title>
        <authorList>
            <person name="Chalhoub B."/>
            <person name="Denoeud F."/>
            <person name="Liu S."/>
            <person name="Parkin I.A."/>
            <person name="Tang H."/>
            <person name="Wang X."/>
            <person name="Chiquet J."/>
            <person name="Belcram H."/>
            <person name="Tong C."/>
            <person name="Samans B."/>
            <person name="Correa M."/>
            <person name="Da Silva C."/>
            <person name="Just J."/>
            <person name="Falentin C."/>
            <person name="Koh C.S."/>
            <person name="Le Clainche I."/>
            <person name="Bernard M."/>
            <person name="Bento P."/>
            <person name="Noel B."/>
            <person name="Labadie K."/>
            <person name="Alberti A."/>
            <person name="Charles M."/>
            <person name="Arnaud D."/>
            <person name="Guo H."/>
            <person name="Daviaud C."/>
            <person name="Alamery S."/>
            <person name="Jabbari K."/>
            <person name="Zhao M."/>
            <person name="Edger P.P."/>
            <person name="Chelaifa H."/>
            <person name="Tack D."/>
            <person name="Lassalle G."/>
            <person name="Mestiri I."/>
            <person name="Schnel N."/>
            <person name="Le Paslier M.C."/>
            <person name="Fan G."/>
            <person name="Renault V."/>
            <person name="Bayer P.E."/>
            <person name="Golicz A.A."/>
            <person name="Manoli S."/>
            <person name="Lee T.H."/>
            <person name="Thi V.H."/>
            <person name="Chalabi S."/>
            <person name="Hu Q."/>
            <person name="Fan C."/>
            <person name="Tollenaere R."/>
            <person name="Lu Y."/>
            <person name="Battail C."/>
            <person name="Shen J."/>
            <person name="Sidebottom C.H."/>
            <person name="Wang X."/>
            <person name="Canaguier A."/>
            <person name="Chauveau A."/>
            <person name="Berard A."/>
            <person name="Deniot G."/>
            <person name="Guan M."/>
            <person name="Liu Z."/>
            <person name="Sun F."/>
            <person name="Lim Y.P."/>
            <person name="Lyons E."/>
            <person name="Town C.D."/>
            <person name="Bancroft I."/>
            <person name="Wang X."/>
            <person name="Meng J."/>
            <person name="Ma J."/>
            <person name="Pires J.C."/>
            <person name="King G.J."/>
            <person name="Brunel D."/>
            <person name="Delourme R."/>
            <person name="Renard M."/>
            <person name="Aury J.M."/>
            <person name="Adams K.L."/>
            <person name="Batley J."/>
            <person name="Snowdon R.J."/>
            <person name="Tost J."/>
            <person name="Edwards D."/>
            <person name="Zhou Y."/>
            <person name="Hua W."/>
            <person name="Sharpe A.G."/>
            <person name="Paterson A.H."/>
            <person name="Guan C."/>
            <person name="Wincker P."/>
        </authorList>
    </citation>
    <scope>NUCLEOTIDE SEQUENCE [LARGE SCALE GENOMIC DNA]</scope>
    <source>
        <strain evidence="2">cv. Darmor-bzh</strain>
    </source>
</reference>
<organism evidence="1 2">
    <name type="scientific">Brassica napus</name>
    <name type="common">Rape</name>
    <dbReference type="NCBI Taxonomy" id="3708"/>
    <lineage>
        <taxon>Eukaryota</taxon>
        <taxon>Viridiplantae</taxon>
        <taxon>Streptophyta</taxon>
        <taxon>Embryophyta</taxon>
        <taxon>Tracheophyta</taxon>
        <taxon>Spermatophyta</taxon>
        <taxon>Magnoliopsida</taxon>
        <taxon>eudicotyledons</taxon>
        <taxon>Gunneridae</taxon>
        <taxon>Pentapetalae</taxon>
        <taxon>rosids</taxon>
        <taxon>malvids</taxon>
        <taxon>Brassicales</taxon>
        <taxon>Brassicaceae</taxon>
        <taxon>Brassiceae</taxon>
        <taxon>Brassica</taxon>
    </lineage>
</organism>
<evidence type="ECO:0000313" key="1">
    <source>
        <dbReference type="EMBL" id="CDY51658.1"/>
    </source>
</evidence>
<accession>A0A078IRD4</accession>
<evidence type="ECO:0000313" key="2">
    <source>
        <dbReference type="Proteomes" id="UP000028999"/>
    </source>
</evidence>
<keyword evidence="2" id="KW-1185">Reference proteome</keyword>
<dbReference type="Proteomes" id="UP000028999">
    <property type="component" value="Unassembled WGS sequence"/>
</dbReference>
<proteinExistence type="predicted"/>
<dbReference type="AlphaFoldDB" id="A0A078IRD4"/>
<protein>
    <submittedName>
        <fullName evidence="1">BnaC03g66970D protein</fullName>
    </submittedName>
</protein>